<protein>
    <submittedName>
        <fullName evidence="1">DUF2949 domain-containing protein</fullName>
    </submittedName>
</protein>
<gene>
    <name evidence="1" type="ORF">ENR64_16605</name>
</gene>
<dbReference type="Pfam" id="PF11165">
    <property type="entry name" value="DUF2949"/>
    <property type="match status" value="1"/>
</dbReference>
<sequence length="62" mass="7086">MSSNGKLIQFLQHELAISSAEIDVLLRHPEHAHAPLPIILWQYGLITLQQLAQIFDWLEAQV</sequence>
<name>A0A7C3KF09_9CYAN</name>
<evidence type="ECO:0000313" key="1">
    <source>
        <dbReference type="EMBL" id="HFM99344.1"/>
    </source>
</evidence>
<reference evidence="1" key="1">
    <citation type="journal article" date="2020" name="mSystems">
        <title>Genome- and Community-Level Interaction Insights into Carbon Utilization and Element Cycling Functions of Hydrothermarchaeota in Hydrothermal Sediment.</title>
        <authorList>
            <person name="Zhou Z."/>
            <person name="Liu Y."/>
            <person name="Xu W."/>
            <person name="Pan J."/>
            <person name="Luo Z.H."/>
            <person name="Li M."/>
        </authorList>
    </citation>
    <scope>NUCLEOTIDE SEQUENCE [LARGE SCALE GENOMIC DNA]</scope>
    <source>
        <strain evidence="1">SpSt-418</strain>
    </source>
</reference>
<organism evidence="1">
    <name type="scientific">Oscillatoriales cyanobacterium SpSt-418</name>
    <dbReference type="NCBI Taxonomy" id="2282169"/>
    <lineage>
        <taxon>Bacteria</taxon>
        <taxon>Bacillati</taxon>
        <taxon>Cyanobacteriota</taxon>
        <taxon>Cyanophyceae</taxon>
        <taxon>Oscillatoriophycideae</taxon>
        <taxon>Oscillatoriales</taxon>
    </lineage>
</organism>
<proteinExistence type="predicted"/>
<comment type="caution">
    <text evidence="1">The sequence shown here is derived from an EMBL/GenBank/DDBJ whole genome shotgun (WGS) entry which is preliminary data.</text>
</comment>
<dbReference type="EMBL" id="DSRU01000238">
    <property type="protein sequence ID" value="HFM99344.1"/>
    <property type="molecule type" value="Genomic_DNA"/>
</dbReference>
<accession>A0A7C3KF09</accession>
<dbReference type="InterPro" id="IPR021336">
    <property type="entry name" value="DUF2949"/>
</dbReference>
<dbReference type="AlphaFoldDB" id="A0A7C3KF09"/>